<dbReference type="InterPro" id="IPR036291">
    <property type="entry name" value="NAD(P)-bd_dom_sf"/>
</dbReference>
<dbReference type="EMBL" id="AP023368">
    <property type="protein sequence ID" value="BCJ99144.1"/>
    <property type="molecule type" value="Genomic_DNA"/>
</dbReference>
<keyword evidence="2 7" id="KW-0678">Repressor</keyword>
<evidence type="ECO:0000256" key="2">
    <source>
        <dbReference type="ARBA" id="ARBA00022491"/>
    </source>
</evidence>
<evidence type="ECO:0000256" key="6">
    <source>
        <dbReference type="ARBA" id="ARBA00023163"/>
    </source>
</evidence>
<gene>
    <name evidence="10" type="primary">rex_1</name>
    <name evidence="7" type="synonym">rex</name>
    <name evidence="10" type="ORF">bsdcttw_21850</name>
</gene>
<reference evidence="10 11" key="1">
    <citation type="submission" date="2020-08" db="EMBL/GenBank/DDBJ databases">
        <title>Draft genome sequencing of an Anaerocolumna strain isolated from anoxic soil subjected to BSD treatment.</title>
        <authorList>
            <person name="Uek A."/>
            <person name="Tonouchi A."/>
        </authorList>
    </citation>
    <scope>NUCLEOTIDE SEQUENCE [LARGE SCALE GENOMIC DNA]</scope>
    <source>
        <strain evidence="10 11">CTTW</strain>
    </source>
</reference>
<accession>A0A7I8DPA6</accession>
<evidence type="ECO:0000256" key="1">
    <source>
        <dbReference type="ARBA" id="ARBA00022490"/>
    </source>
</evidence>
<dbReference type="Proteomes" id="UP000515703">
    <property type="component" value="Chromosome"/>
</dbReference>
<comment type="subunit">
    <text evidence="7">Homodimer.</text>
</comment>
<evidence type="ECO:0000256" key="5">
    <source>
        <dbReference type="ARBA" id="ARBA00023125"/>
    </source>
</evidence>
<dbReference type="GO" id="GO:0005737">
    <property type="term" value="C:cytoplasm"/>
    <property type="evidence" value="ECO:0007669"/>
    <property type="project" value="UniProtKB-SubCell"/>
</dbReference>
<dbReference type="GO" id="GO:0003677">
    <property type="term" value="F:DNA binding"/>
    <property type="evidence" value="ECO:0007669"/>
    <property type="project" value="UniProtKB-UniRule"/>
</dbReference>
<dbReference type="Pfam" id="PF06971">
    <property type="entry name" value="Put_DNA-bind_N"/>
    <property type="match status" value="1"/>
</dbReference>
<comment type="function">
    <text evidence="7">Modulates transcription in response to changes in cellular NADH/NAD(+) redox state.</text>
</comment>
<dbReference type="NCBIfam" id="NF003995">
    <property type="entry name" value="PRK05472.2-4"/>
    <property type="match status" value="1"/>
</dbReference>
<dbReference type="KEGG" id="acht:bsdcttw_21850"/>
<dbReference type="InterPro" id="IPR009718">
    <property type="entry name" value="Rex_DNA-bd_C_dom"/>
</dbReference>
<feature type="domain" description="Rex DNA-binding C-terminal" evidence="9">
    <location>
        <begin position="13"/>
        <end position="55"/>
    </location>
</feature>
<protein>
    <recommendedName>
        <fullName evidence="7">Redox-sensing transcriptional repressor Rex</fullName>
    </recommendedName>
</protein>
<dbReference type="InterPro" id="IPR022876">
    <property type="entry name" value="Tscrpt_rep_Rex"/>
</dbReference>
<proteinExistence type="inferred from homology"/>
<organism evidence="10 11">
    <name type="scientific">Anaerocolumna chitinilytica</name>
    <dbReference type="NCBI Taxonomy" id="1727145"/>
    <lineage>
        <taxon>Bacteria</taxon>
        <taxon>Bacillati</taxon>
        <taxon>Bacillota</taxon>
        <taxon>Clostridia</taxon>
        <taxon>Lachnospirales</taxon>
        <taxon>Lachnospiraceae</taxon>
        <taxon>Anaerocolumna</taxon>
    </lineage>
</organism>
<keyword evidence="4 7" id="KW-0520">NAD</keyword>
<evidence type="ECO:0000313" key="10">
    <source>
        <dbReference type="EMBL" id="BCJ99144.1"/>
    </source>
</evidence>
<evidence type="ECO:0000256" key="7">
    <source>
        <dbReference type="HAMAP-Rule" id="MF_01131"/>
    </source>
</evidence>
<name>A0A7I8DPA6_9FIRM</name>
<evidence type="ECO:0000259" key="9">
    <source>
        <dbReference type="Pfam" id="PF06971"/>
    </source>
</evidence>
<dbReference type="PANTHER" id="PTHR35786">
    <property type="entry name" value="REDOX-SENSING TRANSCRIPTIONAL REPRESSOR REX"/>
    <property type="match status" value="1"/>
</dbReference>
<keyword evidence="6 7" id="KW-0804">Transcription</keyword>
<dbReference type="HAMAP" id="MF_01131">
    <property type="entry name" value="Rex"/>
    <property type="match status" value="1"/>
</dbReference>
<dbReference type="GO" id="GO:0003700">
    <property type="term" value="F:DNA-binding transcription factor activity"/>
    <property type="evidence" value="ECO:0007669"/>
    <property type="project" value="UniProtKB-UniRule"/>
</dbReference>
<keyword evidence="11" id="KW-1185">Reference proteome</keyword>
<dbReference type="AlphaFoldDB" id="A0A7I8DPA6"/>
<dbReference type="InterPro" id="IPR036388">
    <property type="entry name" value="WH-like_DNA-bd_sf"/>
</dbReference>
<comment type="caution">
    <text evidence="7">Lacks conserved residue(s) required for the propagation of feature annotation.</text>
</comment>
<comment type="similarity">
    <text evidence="7">Belongs to the transcriptional regulatory Rex family.</text>
</comment>
<dbReference type="Pfam" id="PF02629">
    <property type="entry name" value="CoA_binding"/>
    <property type="match status" value="1"/>
</dbReference>
<dbReference type="NCBIfam" id="NF003996">
    <property type="entry name" value="PRK05472.2-5"/>
    <property type="match status" value="1"/>
</dbReference>
<dbReference type="GO" id="GO:0051775">
    <property type="term" value="P:response to redox state"/>
    <property type="evidence" value="ECO:0007669"/>
    <property type="project" value="InterPro"/>
</dbReference>
<dbReference type="Gene3D" id="1.10.10.10">
    <property type="entry name" value="Winged helix-like DNA-binding domain superfamily/Winged helix DNA-binding domain"/>
    <property type="match status" value="1"/>
</dbReference>
<evidence type="ECO:0000256" key="4">
    <source>
        <dbReference type="ARBA" id="ARBA00023027"/>
    </source>
</evidence>
<dbReference type="Gene3D" id="3.40.50.720">
    <property type="entry name" value="NAD(P)-binding Rossmann-like Domain"/>
    <property type="match status" value="1"/>
</dbReference>
<dbReference type="RefSeq" id="WP_185259421.1">
    <property type="nucleotide sequence ID" value="NZ_AP023368.1"/>
</dbReference>
<sequence>MYECNQQTVTIQALQRMPYYVQQLRIMQENMVQTVSAPRIAELLNLNEVQVRKDFAAVYTTKGKPKTGFLVAELLHNMEELLGYYNINEAVIIGSGYLAQAIISDERLKGLGLRIVAAFDFSLDETEKEIHGIKVLSLDKISNLCRRMNIHIGIIADSGFQAQVVCDQLVAGGIISIWNFTEAHLSVPEYVKVKDENFTASYAVLTNHLKKNL</sequence>
<dbReference type="SUPFAM" id="SSF51735">
    <property type="entry name" value="NAD(P)-binding Rossmann-fold domains"/>
    <property type="match status" value="1"/>
</dbReference>
<evidence type="ECO:0000259" key="8">
    <source>
        <dbReference type="Pfam" id="PF02629"/>
    </source>
</evidence>
<dbReference type="InterPro" id="IPR003781">
    <property type="entry name" value="CoA-bd"/>
</dbReference>
<keyword evidence="5 7" id="KW-0238">DNA-binding</keyword>
<dbReference type="SUPFAM" id="SSF46785">
    <property type="entry name" value="Winged helix' DNA-binding domain"/>
    <property type="match status" value="1"/>
</dbReference>
<reference evidence="10 11" key="2">
    <citation type="submission" date="2020-08" db="EMBL/GenBank/DDBJ databases">
        <authorList>
            <person name="Ueki A."/>
            <person name="Tonouchi A."/>
        </authorList>
    </citation>
    <scope>NUCLEOTIDE SEQUENCE [LARGE SCALE GENOMIC DNA]</scope>
    <source>
        <strain evidence="10 11">CTTW</strain>
    </source>
</reference>
<keyword evidence="3 7" id="KW-0805">Transcription regulation</keyword>
<dbReference type="InterPro" id="IPR036390">
    <property type="entry name" value="WH_DNA-bd_sf"/>
</dbReference>
<feature type="domain" description="CoA-binding" evidence="8">
    <location>
        <begin position="89"/>
        <end position="182"/>
    </location>
</feature>
<comment type="subcellular location">
    <subcellularLocation>
        <location evidence="7">Cytoplasm</location>
    </subcellularLocation>
</comment>
<dbReference type="PANTHER" id="PTHR35786:SF1">
    <property type="entry name" value="REDOX-SENSING TRANSCRIPTIONAL REPRESSOR REX 1"/>
    <property type="match status" value="1"/>
</dbReference>
<evidence type="ECO:0000256" key="3">
    <source>
        <dbReference type="ARBA" id="ARBA00023015"/>
    </source>
</evidence>
<dbReference type="NCBIfam" id="NF003994">
    <property type="entry name" value="PRK05472.2-3"/>
    <property type="match status" value="1"/>
</dbReference>
<keyword evidence="1 7" id="KW-0963">Cytoplasm</keyword>
<dbReference type="GO" id="GO:0045892">
    <property type="term" value="P:negative regulation of DNA-templated transcription"/>
    <property type="evidence" value="ECO:0007669"/>
    <property type="project" value="InterPro"/>
</dbReference>
<evidence type="ECO:0000313" key="11">
    <source>
        <dbReference type="Proteomes" id="UP000515703"/>
    </source>
</evidence>